<organism evidence="2 3">
    <name type="scientific">Opisthorchis viverrini</name>
    <name type="common">Southeast Asian liver fluke</name>
    <dbReference type="NCBI Taxonomy" id="6198"/>
    <lineage>
        <taxon>Eukaryota</taxon>
        <taxon>Metazoa</taxon>
        <taxon>Spiralia</taxon>
        <taxon>Lophotrochozoa</taxon>
        <taxon>Platyhelminthes</taxon>
        <taxon>Trematoda</taxon>
        <taxon>Digenea</taxon>
        <taxon>Opisthorchiida</taxon>
        <taxon>Opisthorchiata</taxon>
        <taxon>Opisthorchiidae</taxon>
        <taxon>Opisthorchis</taxon>
    </lineage>
</organism>
<protein>
    <submittedName>
        <fullName evidence="2">Uncharacterized protein</fullName>
    </submittedName>
</protein>
<name>A0A074ZBV6_OPIVI</name>
<keyword evidence="3" id="KW-1185">Reference proteome</keyword>
<feature type="region of interest" description="Disordered" evidence="1">
    <location>
        <begin position="1"/>
        <end position="26"/>
    </location>
</feature>
<dbReference type="KEGG" id="ovi:T265_15264"/>
<dbReference type="Proteomes" id="UP000054324">
    <property type="component" value="Unassembled WGS sequence"/>
</dbReference>
<dbReference type="GeneID" id="20329429"/>
<dbReference type="EMBL" id="KL597033">
    <property type="protein sequence ID" value="KER20670.1"/>
    <property type="molecule type" value="Genomic_DNA"/>
</dbReference>
<dbReference type="AlphaFoldDB" id="A0A074ZBV6"/>
<sequence length="92" mass="9955">MVLRENQVGSRSTDETNLDCTQSIPFPPPSKDTLALTVSAGWPIQQPIEASVGTYTLFAATVDRLAIPSGVEHDLSGLNRLQGPKMFDAVVW</sequence>
<feature type="non-terminal residue" evidence="2">
    <location>
        <position position="92"/>
    </location>
</feature>
<accession>A0A074ZBV6</accession>
<reference evidence="2 3" key="1">
    <citation type="submission" date="2013-11" db="EMBL/GenBank/DDBJ databases">
        <title>Opisthorchis viverrini - life in the bile duct.</title>
        <authorList>
            <person name="Young N.D."/>
            <person name="Nagarajan N."/>
            <person name="Lin S.J."/>
            <person name="Korhonen P.K."/>
            <person name="Jex A.R."/>
            <person name="Hall R.S."/>
            <person name="Safavi-Hemami H."/>
            <person name="Kaewkong W."/>
            <person name="Bertrand D."/>
            <person name="Gao S."/>
            <person name="Seet Q."/>
            <person name="Wongkham S."/>
            <person name="Teh B.T."/>
            <person name="Wongkham C."/>
            <person name="Intapan P.M."/>
            <person name="Maleewong W."/>
            <person name="Yang X."/>
            <person name="Hu M."/>
            <person name="Wang Z."/>
            <person name="Hofmann A."/>
            <person name="Sternberg P.W."/>
            <person name="Tan P."/>
            <person name="Wang J."/>
            <person name="Gasser R.B."/>
        </authorList>
    </citation>
    <scope>NUCLEOTIDE SEQUENCE [LARGE SCALE GENOMIC DNA]</scope>
</reference>
<evidence type="ECO:0000313" key="3">
    <source>
        <dbReference type="Proteomes" id="UP000054324"/>
    </source>
</evidence>
<proteinExistence type="predicted"/>
<gene>
    <name evidence="2" type="ORF">T265_15264</name>
</gene>
<evidence type="ECO:0000256" key="1">
    <source>
        <dbReference type="SAM" id="MobiDB-lite"/>
    </source>
</evidence>
<evidence type="ECO:0000313" key="2">
    <source>
        <dbReference type="EMBL" id="KER20670.1"/>
    </source>
</evidence>
<dbReference type="RefSeq" id="XP_009175591.1">
    <property type="nucleotide sequence ID" value="XM_009177327.1"/>
</dbReference>
<dbReference type="CTD" id="20329429"/>